<evidence type="ECO:0000256" key="2">
    <source>
        <dbReference type="SAM" id="MobiDB-lite"/>
    </source>
</evidence>
<dbReference type="Proteomes" id="UP000243217">
    <property type="component" value="Unassembled WGS sequence"/>
</dbReference>
<reference evidence="3 4" key="1">
    <citation type="journal article" date="2014" name="Genome Biol. Evol.">
        <title>The secreted proteins of Achlya hypogyna and Thraustotheca clavata identify the ancestral oomycete secretome and reveal gene acquisitions by horizontal gene transfer.</title>
        <authorList>
            <person name="Misner I."/>
            <person name="Blouin N."/>
            <person name="Leonard G."/>
            <person name="Richards T.A."/>
            <person name="Lane C.E."/>
        </authorList>
    </citation>
    <scope>NUCLEOTIDE SEQUENCE [LARGE SCALE GENOMIC DNA]</scope>
    <source>
        <strain evidence="3 4">ATCC 34112</strain>
    </source>
</reference>
<evidence type="ECO:0000313" key="3">
    <source>
        <dbReference type="EMBL" id="OQR93934.1"/>
    </source>
</evidence>
<keyword evidence="4" id="KW-1185">Reference proteome</keyword>
<feature type="region of interest" description="Disordered" evidence="2">
    <location>
        <begin position="1399"/>
        <end position="1426"/>
    </location>
</feature>
<keyword evidence="1" id="KW-0175">Coiled coil</keyword>
<evidence type="ECO:0000313" key="4">
    <source>
        <dbReference type="Proteomes" id="UP000243217"/>
    </source>
</evidence>
<dbReference type="EMBL" id="JNBS01002221">
    <property type="protein sequence ID" value="OQR93934.1"/>
    <property type="molecule type" value="Genomic_DNA"/>
</dbReference>
<evidence type="ECO:0000256" key="1">
    <source>
        <dbReference type="SAM" id="Coils"/>
    </source>
</evidence>
<protein>
    <submittedName>
        <fullName evidence="3">Uncharacterized protein</fullName>
    </submittedName>
</protein>
<feature type="coiled-coil region" evidence="1">
    <location>
        <begin position="1429"/>
        <end position="1506"/>
    </location>
</feature>
<accession>A0A1V9Z7F8</accession>
<feature type="coiled-coil region" evidence="1">
    <location>
        <begin position="1178"/>
        <end position="1212"/>
    </location>
</feature>
<dbReference type="OrthoDB" id="76966at2759"/>
<feature type="compositionally biased region" description="Polar residues" evidence="2">
    <location>
        <begin position="1525"/>
        <end position="1534"/>
    </location>
</feature>
<organism evidence="3 4">
    <name type="scientific">Thraustotheca clavata</name>
    <dbReference type="NCBI Taxonomy" id="74557"/>
    <lineage>
        <taxon>Eukaryota</taxon>
        <taxon>Sar</taxon>
        <taxon>Stramenopiles</taxon>
        <taxon>Oomycota</taxon>
        <taxon>Saprolegniomycetes</taxon>
        <taxon>Saprolegniales</taxon>
        <taxon>Achlyaceae</taxon>
        <taxon>Thraustotheca</taxon>
    </lineage>
</organism>
<dbReference type="PANTHER" id="PTHR33331">
    <property type="entry name" value="COILED-COIL DOMAIN-CONTAINING PROTEIN 162"/>
    <property type="match status" value="1"/>
</dbReference>
<dbReference type="PANTHER" id="PTHR33331:SF13">
    <property type="entry name" value="COILED-COIL DOMAIN CONTAINING 162"/>
    <property type="match status" value="1"/>
</dbReference>
<gene>
    <name evidence="3" type="ORF">THRCLA_08303</name>
</gene>
<dbReference type="InterPro" id="IPR040401">
    <property type="entry name" value="CCDC162"/>
</dbReference>
<comment type="caution">
    <text evidence="3">The sequence shown here is derived from an EMBL/GenBank/DDBJ whole genome shotgun (WGS) entry which is preliminary data.</text>
</comment>
<proteinExistence type="predicted"/>
<sequence>MSAERQDDSKHFAASYWKQQLLDAKEQLHASLTVHRRELQTLERHQRLNHALDISLPTEESLFQNRFDTLCTIVKRDYRRKISNDDFLDQGDISFVASPGKLFEDVYAFFTDRQERVQVYNSNRLIQLSKEYTIASELLEAIDKHRGIVKEEEEAVALHLARLKMKNTYEPVDLEMYLRALEVQYTLGKISSRFSCRMKWITFSHRDQIRLRINEITRVTKEPNAPPCFLDSSNAIDDAIVSLLAKLGLDNRPELETDDDLYGAVRQLFPTLFTQYLEPSTPGISSTRKECSIFPQITSIERQQELQLLRQGDPDMLLEAEANVISVNQITRVLDRLELLARNHQNRSQAPSKDYNTQDFDKINDAKLKSYYLLRHLYLRQCKNRILHLLNISRYIEHSVFSTSNDRIIIDSIGNGLCVVDSAGKQVIYEAALDDMKALDKRLNALGTHFLRNAEKQTCQIIDRTRMLCDLYECSLWYLDAKVRLLCYLFDHIYLETSSQAVQLSIRQSIITLIASQALVDFSQTYFWDAFTAQIVAMQFTNHSTTMTNAIFSQYYVGDALIEKAINELSRGGVEYMTYLSRGIRFFQLQTEIATLLYATAHLEMLGRQRFSLAPQDKASYLSQSLAIEALDFASVTRVASMLDWVQLQIATEGRLEWLLAAKAVQTWELRFIETCVTFNAMLLHPVYDFYTIYPWLFDKHMKKIKTNPHLDANQRSYLMHLDSAVGQRVLAEKVEVKVREELKIVGNFCVSFDTKRRSIQSELNGAFEIKQTNATCDDILRYDMIREYIRQLNDDVQVERLLEQLFKTWNNISLLVQDLLEPLTNPFTPLQPDPLETWFLQELLPLDERATLKTEEVWDPMQHLLKLPSARNIVRQYADNDTIRPTLHVISAFQALVDTYYFRAVLHRQFVNDVFGHEIRELVNQLELHCQPKQNPLNVMREWLENKLELMETSVFLTIKILVDDILPTRLKSAFLAEGRSVFKDVSVPAASNLVLGLSDLDCETLRVFWRNLETRVAEHHGIVYLHKYEAFVSLKRYYLTTLAPNSSEKHENLQMIQMKEVILPPSNSSSRKSSTIAMEFDVPQVRILDQFIDNLRNYIELMLVHADMKQCSQLFQSILTPPPMSILPESYPPAVEGIITSLMQTMSQSKEEFKMVASQFVHIVKEACQQHQALQNQTLSQENTQLRQRIQTLEKTQAELESKLERSLHETEYDRNAAVVDKTYGIIFQLENSRHELATAADEFEIERGNFLAQVHSEYEKKLRDLSLDLVTKQGKFDEYRAAVQNVPTFQMIDLRHQIQTLQKAAIEKFIESGAIPMQIKAQLVRSIRTNDEVEKIMDENTDLKHALLKMRTMYELREVSLATAHEKALGVLRTQISKNIHRLERVEPQEEDIVKADLTVDNEDDTEAESQSNKTKDALEEEDNARKHYIRSVQHLHREIQRLQAQVRMEMRLKTSALDQLQHARANAQALVDADFAKLREEAAETNEKYAEAIRELNVLRSVLEPPKPFHRTQRIAMTPRPKSSSCQRQFESPIKPPIARPQTSRAGPSTRPLRSNQTTVENIMESRPKSAYSTKVREVLKQEIAGTNQSLVPRLQPLYR</sequence>
<feature type="compositionally biased region" description="Polar residues" evidence="2">
    <location>
        <begin position="1545"/>
        <end position="1565"/>
    </location>
</feature>
<name>A0A1V9Z7F8_9STRA</name>
<feature type="region of interest" description="Disordered" evidence="2">
    <location>
        <begin position="1520"/>
        <end position="1578"/>
    </location>
</feature>